<accession>A0A9W6ZPK9</accession>
<feature type="compositionally biased region" description="Basic and acidic residues" evidence="1">
    <location>
        <begin position="157"/>
        <end position="186"/>
    </location>
</feature>
<organism evidence="2 3">
    <name type="scientific">Triparma laevis f. longispina</name>
    <dbReference type="NCBI Taxonomy" id="1714387"/>
    <lineage>
        <taxon>Eukaryota</taxon>
        <taxon>Sar</taxon>
        <taxon>Stramenopiles</taxon>
        <taxon>Ochrophyta</taxon>
        <taxon>Bolidophyceae</taxon>
        <taxon>Parmales</taxon>
        <taxon>Triparmaceae</taxon>
        <taxon>Triparma</taxon>
    </lineage>
</organism>
<dbReference type="Proteomes" id="UP001165122">
    <property type="component" value="Unassembled WGS sequence"/>
</dbReference>
<dbReference type="AlphaFoldDB" id="A0A9W6ZPK9"/>
<reference evidence="3" key="1">
    <citation type="journal article" date="2023" name="Commun. Biol.">
        <title>Genome analysis of Parmales, the sister group of diatoms, reveals the evolutionary specialization of diatoms from phago-mixotrophs to photoautotrophs.</title>
        <authorList>
            <person name="Ban H."/>
            <person name="Sato S."/>
            <person name="Yoshikawa S."/>
            <person name="Yamada K."/>
            <person name="Nakamura Y."/>
            <person name="Ichinomiya M."/>
            <person name="Sato N."/>
            <person name="Blanc-Mathieu R."/>
            <person name="Endo H."/>
            <person name="Kuwata A."/>
            <person name="Ogata H."/>
        </authorList>
    </citation>
    <scope>NUCLEOTIDE SEQUENCE [LARGE SCALE GENOMIC DNA]</scope>
    <source>
        <strain evidence="3">NIES 3700</strain>
    </source>
</reference>
<dbReference type="EMBL" id="BRXW01000458">
    <property type="protein sequence ID" value="GMH56871.1"/>
    <property type="molecule type" value="Genomic_DNA"/>
</dbReference>
<evidence type="ECO:0000313" key="3">
    <source>
        <dbReference type="Proteomes" id="UP001165122"/>
    </source>
</evidence>
<proteinExistence type="predicted"/>
<keyword evidence="3" id="KW-1185">Reference proteome</keyword>
<feature type="compositionally biased region" description="Basic and acidic residues" evidence="1">
    <location>
        <begin position="140"/>
        <end position="149"/>
    </location>
</feature>
<comment type="caution">
    <text evidence="2">The sequence shown here is derived from an EMBL/GenBank/DDBJ whole genome shotgun (WGS) entry which is preliminary data.</text>
</comment>
<gene>
    <name evidence="2" type="ORF">TrLO_g11289</name>
</gene>
<sequence length="491" mass="55391">MIASCRRSDPNSPLKAAFEFTRLTGDNEESFIQFRYQIFHPSLGFNSFSSTTLHLATAHQRELLITCTSSNYSNFSLCRGTSKFCKGHKIRTEKDGGWERGDSQPGELCAACVICEKVLEEKNEEKKKRRRRKSEESEENEGRKTKDPKCALQFPPEEEKNETKPQPKPTEKMQPEKKPEPEKTPEPTHTPSPHTGVYAVEVPEGVGPGQPFTIQTANDSNVQWYGTIMSLHHPISLTIYPKFHLQIPTTGVQTLCGFQKTEVVVNPGQLGFFSSNVVSFSSCEACNSIENNDLHSKTPTSLCLPCWKNYGTIRFHSYIEPERRRRNKSFREQGKRGDRDIKPCPLPCCANKGEERIEFPNGNGRVGGNMSELGYEVWDVGFKSVNVQNVKSLPRSSWAPIFNNEIEPVVQKGIRGQLSLTQHSAFQKTSGLGNLRVFAELQELVQNILDNETWGNGVGLSVVDPVLLYSEPGTREQDPHRDWPRKMCLEV</sequence>
<feature type="region of interest" description="Disordered" evidence="1">
    <location>
        <begin position="123"/>
        <end position="214"/>
    </location>
</feature>
<protein>
    <submittedName>
        <fullName evidence="2">Uncharacterized protein</fullName>
    </submittedName>
</protein>
<evidence type="ECO:0000256" key="1">
    <source>
        <dbReference type="SAM" id="MobiDB-lite"/>
    </source>
</evidence>
<name>A0A9W6ZPK9_9STRA</name>
<evidence type="ECO:0000313" key="2">
    <source>
        <dbReference type="EMBL" id="GMH56871.1"/>
    </source>
</evidence>
<dbReference type="OrthoDB" id="10558156at2759"/>